<evidence type="ECO:0000259" key="9">
    <source>
        <dbReference type="Pfam" id="PF07669"/>
    </source>
</evidence>
<gene>
    <name evidence="10" type="ORF">B0187_00015</name>
</gene>
<dbReference type="AlphaFoldDB" id="A0A1T0AVK4"/>
<dbReference type="PRINTS" id="PR00507">
    <property type="entry name" value="N12N6MTFRASE"/>
</dbReference>
<evidence type="ECO:0000256" key="4">
    <source>
        <dbReference type="ARBA" id="ARBA00022691"/>
    </source>
</evidence>
<dbReference type="OrthoDB" id="9782445at2"/>
<feature type="domain" description="Type II methyltransferase M.TaqI-like" evidence="9">
    <location>
        <begin position="90"/>
        <end position="275"/>
    </location>
</feature>
<evidence type="ECO:0000313" key="10">
    <source>
        <dbReference type="EMBL" id="OOS00723.1"/>
    </source>
</evidence>
<protein>
    <recommendedName>
        <fullName evidence="1">site-specific DNA-methyltransferase (adenine-specific)</fullName>
        <ecNumber evidence="1">2.1.1.72</ecNumber>
    </recommendedName>
</protein>
<keyword evidence="10" id="KW-0255">Endonuclease</keyword>
<keyword evidence="2" id="KW-0489">Methyltransferase</keyword>
<dbReference type="GO" id="GO:0004519">
    <property type="term" value="F:endonuclease activity"/>
    <property type="evidence" value="ECO:0007669"/>
    <property type="project" value="UniProtKB-KW"/>
</dbReference>
<evidence type="ECO:0000256" key="3">
    <source>
        <dbReference type="ARBA" id="ARBA00022679"/>
    </source>
</evidence>
<keyword evidence="10" id="KW-0540">Nuclease</keyword>
<dbReference type="SUPFAM" id="SSF53335">
    <property type="entry name" value="S-adenosyl-L-methionine-dependent methyltransferases"/>
    <property type="match status" value="1"/>
</dbReference>
<dbReference type="PANTHER" id="PTHR33841">
    <property type="entry name" value="DNA METHYLTRANSFERASE YEEA-RELATED"/>
    <property type="match status" value="1"/>
</dbReference>
<dbReference type="InterPro" id="IPR002052">
    <property type="entry name" value="DNA_methylase_N6_adenine_CS"/>
</dbReference>
<dbReference type="Proteomes" id="UP000190867">
    <property type="component" value="Unassembled WGS sequence"/>
</dbReference>
<dbReference type="PANTHER" id="PTHR33841:SF6">
    <property type="entry name" value="TYPE II METHYLTRANSFERASE M.HINDII"/>
    <property type="match status" value="1"/>
</dbReference>
<comment type="catalytic activity">
    <reaction evidence="7">
        <text>a 2'-deoxyadenosine in DNA + S-adenosyl-L-methionine = an N(6)-methyl-2'-deoxyadenosine in DNA + S-adenosyl-L-homocysteine + H(+)</text>
        <dbReference type="Rhea" id="RHEA:15197"/>
        <dbReference type="Rhea" id="RHEA-COMP:12418"/>
        <dbReference type="Rhea" id="RHEA-COMP:12419"/>
        <dbReference type="ChEBI" id="CHEBI:15378"/>
        <dbReference type="ChEBI" id="CHEBI:57856"/>
        <dbReference type="ChEBI" id="CHEBI:59789"/>
        <dbReference type="ChEBI" id="CHEBI:90615"/>
        <dbReference type="ChEBI" id="CHEBI:90616"/>
        <dbReference type="EC" id="2.1.1.72"/>
    </reaction>
</comment>
<organism evidence="10 11">
    <name type="scientific">Haemophilus paracuniculus</name>
    <dbReference type="NCBI Taxonomy" id="734"/>
    <lineage>
        <taxon>Bacteria</taxon>
        <taxon>Pseudomonadati</taxon>
        <taxon>Pseudomonadota</taxon>
        <taxon>Gammaproteobacteria</taxon>
        <taxon>Pasteurellales</taxon>
        <taxon>Pasteurellaceae</taxon>
        <taxon>Haemophilus</taxon>
    </lineage>
</organism>
<accession>A0A1T0AVK4</accession>
<keyword evidence="11" id="KW-1185">Reference proteome</keyword>
<dbReference type="EMBL" id="MUYA01000001">
    <property type="protein sequence ID" value="OOS00723.1"/>
    <property type="molecule type" value="Genomic_DNA"/>
</dbReference>
<evidence type="ECO:0000256" key="1">
    <source>
        <dbReference type="ARBA" id="ARBA00011900"/>
    </source>
</evidence>
<dbReference type="GO" id="GO:0032259">
    <property type="term" value="P:methylation"/>
    <property type="evidence" value="ECO:0007669"/>
    <property type="project" value="UniProtKB-KW"/>
</dbReference>
<feature type="compositionally biased region" description="Basic and acidic residues" evidence="8">
    <location>
        <begin position="196"/>
        <end position="208"/>
    </location>
</feature>
<name>A0A1T0AVK4_9PAST</name>
<dbReference type="PROSITE" id="PS00092">
    <property type="entry name" value="N6_MTASE"/>
    <property type="match status" value="1"/>
</dbReference>
<comment type="caution">
    <text evidence="10">The sequence shown here is derived from an EMBL/GenBank/DDBJ whole genome shotgun (WGS) entry which is preliminary data.</text>
</comment>
<dbReference type="Gene3D" id="3.40.50.150">
    <property type="entry name" value="Vaccinia Virus protein VP39"/>
    <property type="match status" value="1"/>
</dbReference>
<dbReference type="InterPro" id="IPR029063">
    <property type="entry name" value="SAM-dependent_MTases_sf"/>
</dbReference>
<keyword evidence="4" id="KW-0949">S-adenosyl-L-methionine</keyword>
<evidence type="ECO:0000256" key="7">
    <source>
        <dbReference type="ARBA" id="ARBA00047942"/>
    </source>
</evidence>
<dbReference type="GO" id="GO:0009007">
    <property type="term" value="F:site-specific DNA-methyltransferase (adenine-specific) activity"/>
    <property type="evidence" value="ECO:0007669"/>
    <property type="project" value="UniProtKB-EC"/>
</dbReference>
<evidence type="ECO:0000256" key="8">
    <source>
        <dbReference type="SAM" id="MobiDB-lite"/>
    </source>
</evidence>
<evidence type="ECO:0000256" key="2">
    <source>
        <dbReference type="ARBA" id="ARBA00022603"/>
    </source>
</evidence>
<proteinExistence type="predicted"/>
<evidence type="ECO:0000313" key="11">
    <source>
        <dbReference type="Proteomes" id="UP000190867"/>
    </source>
</evidence>
<evidence type="ECO:0000256" key="6">
    <source>
        <dbReference type="ARBA" id="ARBA00023125"/>
    </source>
</evidence>
<reference evidence="10 11" key="1">
    <citation type="submission" date="2017-02" db="EMBL/GenBank/DDBJ databases">
        <title>Draft genome sequence of Haemophilus paracuniculus CCUG 43573 type strain.</title>
        <authorList>
            <person name="Engstrom-Jakobsson H."/>
            <person name="Salva-Serra F."/>
            <person name="Thorell K."/>
            <person name="Gonzales-Siles L."/>
            <person name="Karlsson R."/>
            <person name="Boulund F."/>
            <person name="Engstrand L."/>
            <person name="Kristiansson E."/>
            <person name="Moore E."/>
        </authorList>
    </citation>
    <scope>NUCLEOTIDE SEQUENCE [LARGE SCALE GENOMIC DNA]</scope>
    <source>
        <strain evidence="10 11">CCUG 43573</strain>
    </source>
</reference>
<dbReference type="GO" id="GO:0009307">
    <property type="term" value="P:DNA restriction-modification system"/>
    <property type="evidence" value="ECO:0007669"/>
    <property type="project" value="UniProtKB-KW"/>
</dbReference>
<keyword evidence="5" id="KW-0680">Restriction system</keyword>
<feature type="region of interest" description="Disordered" evidence="8">
    <location>
        <begin position="193"/>
        <end position="215"/>
    </location>
</feature>
<dbReference type="Pfam" id="PF07669">
    <property type="entry name" value="Eco57I"/>
    <property type="match status" value="1"/>
</dbReference>
<evidence type="ECO:0000256" key="5">
    <source>
        <dbReference type="ARBA" id="ARBA00022747"/>
    </source>
</evidence>
<keyword evidence="6" id="KW-0238">DNA-binding</keyword>
<dbReference type="GO" id="GO:0003677">
    <property type="term" value="F:DNA binding"/>
    <property type="evidence" value="ECO:0007669"/>
    <property type="project" value="UniProtKB-KW"/>
</dbReference>
<dbReference type="EC" id="2.1.1.72" evidence="1"/>
<dbReference type="InterPro" id="IPR050953">
    <property type="entry name" value="N4_N6_ade-DNA_methylase"/>
</dbReference>
<dbReference type="STRING" id="734.B0187_00015"/>
<keyword evidence="10" id="KW-0378">Hydrolase</keyword>
<dbReference type="InterPro" id="IPR011639">
    <property type="entry name" value="MethylTrfase_TaqI-like_dom"/>
</dbReference>
<sequence length="520" mass="59937">MTDLTSLNYNPDVLSCLANLSNDEVFTPPTIVNQMLDRLPEHLWSDPNAKFLDPVCKSGVFLREIAKRLVKGLETQIPDLQTRLNHIFSQQLYGIAITELTALLSRRSLYCSKKANGENSVCTVFDHDEGNIFKPKSEHIWEGGKCIECGASELVYDRITLENHAYGFIHSQARNALGLEKMKFDVIIGNPPYQLKDQEDKDDKENKNQRKSASASPIYHHFIQQAKKLNPDYLVMITPSRWFAGGKGLDDFRDEMLNDKRIKEIHDFPNAADCFPGVEIKGGVNYFIWEKNYQGDCLITTYENGEKISQMTRPLKEKRVDVFIRYNEGISILRKVLKFEEKSFSEFVSSLKPFGLRTFIKGNPNPYTDKKENVVLYQNGGKGYIKRSSVLLNHQWIDKHKIYIGRAYGAGEGFPHQILNKPIYGAPKTCCTETYLLIGDFESKEICLNVMSYISTKFFRFMVLLKKNTQDAPKRVYELVPQQDFSKPWTDKELYQKYGLTQEEIDFIEKMVRPMEVENV</sequence>
<keyword evidence="3" id="KW-0808">Transferase</keyword>